<feature type="transmembrane region" description="Helical" evidence="1">
    <location>
        <begin position="66"/>
        <end position="87"/>
    </location>
</feature>
<protein>
    <submittedName>
        <fullName evidence="2">GlsB/YeaQ/YmgE family stress response membrane protein</fullName>
    </submittedName>
</protein>
<accession>A0A7C2NY46</accession>
<evidence type="ECO:0000313" key="2">
    <source>
        <dbReference type="EMBL" id="HEN16071.1"/>
    </source>
</evidence>
<comment type="caution">
    <text evidence="2">The sequence shown here is derived from an EMBL/GenBank/DDBJ whole genome shotgun (WGS) entry which is preliminary data.</text>
</comment>
<gene>
    <name evidence="2" type="ORF">ENQ76_11470</name>
</gene>
<name>A0A7C2NY46_9PLAN</name>
<proteinExistence type="predicted"/>
<dbReference type="EMBL" id="DSOK01000318">
    <property type="protein sequence ID" value="HEN16071.1"/>
    <property type="molecule type" value="Genomic_DNA"/>
</dbReference>
<keyword evidence="1" id="KW-0472">Membrane</keyword>
<sequence>MTLGKFLVLLIVGSLAGSLAGRVATFTREGFGRWINLAVGMVGALVGNLLFWMLHIDFGLGELKVTFEDLIAAFTGSLLCIAGWWGWRWYKGKSAVTAK</sequence>
<keyword evidence="1" id="KW-0812">Transmembrane</keyword>
<reference evidence="2" key="1">
    <citation type="journal article" date="2020" name="mSystems">
        <title>Genome- and Community-Level Interaction Insights into Carbon Utilization and Element Cycling Functions of Hydrothermarchaeota in Hydrothermal Sediment.</title>
        <authorList>
            <person name="Zhou Z."/>
            <person name="Liu Y."/>
            <person name="Xu W."/>
            <person name="Pan J."/>
            <person name="Luo Z.H."/>
            <person name="Li M."/>
        </authorList>
    </citation>
    <scope>NUCLEOTIDE SEQUENCE [LARGE SCALE GENOMIC DNA]</scope>
    <source>
        <strain evidence="2">SpSt-339</strain>
    </source>
</reference>
<organism evidence="2">
    <name type="scientific">Schlesneria paludicola</name>
    <dbReference type="NCBI Taxonomy" id="360056"/>
    <lineage>
        <taxon>Bacteria</taxon>
        <taxon>Pseudomonadati</taxon>
        <taxon>Planctomycetota</taxon>
        <taxon>Planctomycetia</taxon>
        <taxon>Planctomycetales</taxon>
        <taxon>Planctomycetaceae</taxon>
        <taxon>Schlesneria</taxon>
    </lineage>
</organism>
<keyword evidence="1" id="KW-1133">Transmembrane helix</keyword>
<evidence type="ECO:0000256" key="1">
    <source>
        <dbReference type="SAM" id="Phobius"/>
    </source>
</evidence>
<feature type="transmembrane region" description="Helical" evidence="1">
    <location>
        <begin position="31"/>
        <end position="54"/>
    </location>
</feature>
<dbReference type="AlphaFoldDB" id="A0A7C2NY46"/>